<dbReference type="GO" id="GO:0008764">
    <property type="term" value="F:UDP-N-acetylmuramoylalanine-D-glutamate ligase activity"/>
    <property type="evidence" value="ECO:0007669"/>
    <property type="project" value="UniProtKB-EC"/>
</dbReference>
<dbReference type="InterPro" id="IPR004101">
    <property type="entry name" value="Mur_ligase_C"/>
</dbReference>
<dbReference type="OMA" id="CSSFDMF"/>
<dbReference type="NCBIfam" id="TIGR01087">
    <property type="entry name" value="murD"/>
    <property type="match status" value="1"/>
</dbReference>
<dbReference type="Proteomes" id="UP000825935">
    <property type="component" value="Chromosome 7"/>
</dbReference>
<evidence type="ECO:0008006" key="13">
    <source>
        <dbReference type="Google" id="ProtNLM"/>
    </source>
</evidence>
<dbReference type="SUPFAM" id="SSF53244">
    <property type="entry name" value="MurD-like peptide ligases, peptide-binding domain"/>
    <property type="match status" value="1"/>
</dbReference>
<dbReference type="InterPro" id="IPR005762">
    <property type="entry name" value="MurD"/>
</dbReference>
<feature type="domain" description="Mur ligase C-terminal" evidence="9">
    <location>
        <begin position="379"/>
        <end position="501"/>
    </location>
</feature>
<keyword evidence="12" id="KW-1185">Reference proteome</keyword>
<dbReference type="InterPro" id="IPR036565">
    <property type="entry name" value="Mur-like_cat_sf"/>
</dbReference>
<proteinExistence type="inferred from homology"/>
<evidence type="ECO:0000256" key="2">
    <source>
        <dbReference type="ARBA" id="ARBA00004752"/>
    </source>
</evidence>
<dbReference type="SUPFAM" id="SSF51984">
    <property type="entry name" value="MurCD N-terminal domain"/>
    <property type="match status" value="1"/>
</dbReference>
<keyword evidence="8" id="KW-0131">Cell cycle</keyword>
<evidence type="ECO:0000256" key="3">
    <source>
        <dbReference type="ARBA" id="ARBA00022490"/>
    </source>
</evidence>
<accession>A0A8T2U9K9</accession>
<comment type="subcellular location">
    <subcellularLocation>
        <location evidence="1">Cytoplasm</location>
    </subcellularLocation>
</comment>
<evidence type="ECO:0000256" key="7">
    <source>
        <dbReference type="ARBA" id="ARBA00022840"/>
    </source>
</evidence>
<dbReference type="GO" id="GO:0051301">
    <property type="term" value="P:cell division"/>
    <property type="evidence" value="ECO:0007669"/>
    <property type="project" value="UniProtKB-KW"/>
</dbReference>
<evidence type="ECO:0000259" key="9">
    <source>
        <dbReference type="Pfam" id="PF02875"/>
    </source>
</evidence>
<dbReference type="InterPro" id="IPR013221">
    <property type="entry name" value="Mur_ligase_cen"/>
</dbReference>
<dbReference type="GO" id="GO:0008360">
    <property type="term" value="P:regulation of cell shape"/>
    <property type="evidence" value="ECO:0007669"/>
    <property type="project" value="InterPro"/>
</dbReference>
<dbReference type="GO" id="GO:0005737">
    <property type="term" value="C:cytoplasm"/>
    <property type="evidence" value="ECO:0007669"/>
    <property type="project" value="UniProtKB-SubCell"/>
</dbReference>
<dbReference type="PANTHER" id="PTHR43692">
    <property type="entry name" value="UDP-N-ACETYLMURAMOYLALANINE--D-GLUTAMATE LIGASE"/>
    <property type="match status" value="1"/>
</dbReference>
<dbReference type="Gene3D" id="3.90.190.20">
    <property type="entry name" value="Mur ligase, C-terminal domain"/>
    <property type="match status" value="1"/>
</dbReference>
<dbReference type="GO" id="GO:0005524">
    <property type="term" value="F:ATP binding"/>
    <property type="evidence" value="ECO:0007669"/>
    <property type="project" value="UniProtKB-KW"/>
</dbReference>
<protein>
    <recommendedName>
        <fullName evidence="13">UDP-N-acetylmuramoyl-L-alanyl-D-glutamate synthetase</fullName>
    </recommendedName>
</protein>
<evidence type="ECO:0000313" key="12">
    <source>
        <dbReference type="Proteomes" id="UP000825935"/>
    </source>
</evidence>
<evidence type="ECO:0000256" key="4">
    <source>
        <dbReference type="ARBA" id="ARBA00022598"/>
    </source>
</evidence>
<dbReference type="Pfam" id="PF08245">
    <property type="entry name" value="Mur_ligase_M"/>
    <property type="match status" value="1"/>
</dbReference>
<evidence type="ECO:0000256" key="5">
    <source>
        <dbReference type="ARBA" id="ARBA00022618"/>
    </source>
</evidence>
<dbReference type="AlphaFoldDB" id="A0A8T2U9K9"/>
<keyword evidence="6" id="KW-0547">Nucleotide-binding</keyword>
<dbReference type="PANTHER" id="PTHR43692:SF1">
    <property type="entry name" value="UDP-N-ACETYLMURAMOYLALANINE--D-GLUTAMATE LIGASE"/>
    <property type="match status" value="1"/>
</dbReference>
<dbReference type="Gene3D" id="3.40.50.720">
    <property type="entry name" value="NAD(P)-binding Rossmann-like Domain"/>
    <property type="match status" value="1"/>
</dbReference>
<dbReference type="EMBL" id="CM035412">
    <property type="protein sequence ID" value="KAH7432547.1"/>
    <property type="molecule type" value="Genomic_DNA"/>
</dbReference>
<evidence type="ECO:0000256" key="6">
    <source>
        <dbReference type="ARBA" id="ARBA00022741"/>
    </source>
</evidence>
<gene>
    <name evidence="11" type="ORF">KP509_07G027400</name>
</gene>
<evidence type="ECO:0000313" key="11">
    <source>
        <dbReference type="EMBL" id="KAH7432547.1"/>
    </source>
</evidence>
<sequence length="529" mass="56704">MVSCVSMLSFGTIHIKARISQLSVSSRAGFLEPEEEAEKDLKGQSVTVDVGLSVMRFRMVLGLGVSGRAAVKLALARGANVVAIDQNKHIPELQEDPLFSSSNNERLRLELGVFDKDHVRKADKIIVSPGIFLERYELRELIQMGYPVFSELDFASENLPRATKIIAVTGTNGKSTVTSFTAQMLSHAGIPCFMGGNIGVPLSYAGLAFMESGRRDPPFQAVVVEVSSYQMEINPRTFKPSVAVVLNLTPDHLERHKTLENYGLCKCRLFSHMSPSQLAVIPAGDSFLQGLVIQSGGEGTIGWLGSLPGVQFNGAGSAAQIFVPTTSFEAHLDLTTLKTTGVHNAQNAGTAALLAFGADLGLDESVVQAGLPKLKSLPHRMQVVWRDDKNVLWINDSKATNVHATYTGLKGLTNQKSVVLLGGLAKVLDENGNIGFGKLVDVLCSHRAVVSFGAFGGKIKKDLETNGLAIPCFQTTSLVEAVEVAKTIAQPGDAILLSPACASFDGFSNFEQRGQFFVALARGEDSSLK</sequence>
<keyword evidence="7" id="KW-0067">ATP-binding</keyword>
<keyword evidence="5" id="KW-0132">Cell division</keyword>
<dbReference type="Pfam" id="PF02875">
    <property type="entry name" value="Mur_ligase_C"/>
    <property type="match status" value="1"/>
</dbReference>
<name>A0A8T2U9K9_CERRI</name>
<dbReference type="PROSITE" id="PS01011">
    <property type="entry name" value="FOLYLPOLYGLU_SYNT_1"/>
    <property type="match status" value="1"/>
</dbReference>
<evidence type="ECO:0000256" key="8">
    <source>
        <dbReference type="ARBA" id="ARBA00023306"/>
    </source>
</evidence>
<dbReference type="InterPro" id="IPR018109">
    <property type="entry name" value="Folylpolyglutamate_synth_CS"/>
</dbReference>
<comment type="pathway">
    <text evidence="2">Cell wall biogenesis; peptidoglycan biosynthesis.</text>
</comment>
<dbReference type="SUPFAM" id="SSF53623">
    <property type="entry name" value="MurD-like peptide ligases, catalytic domain"/>
    <property type="match status" value="1"/>
</dbReference>
<reference evidence="11" key="1">
    <citation type="submission" date="2021-08" db="EMBL/GenBank/DDBJ databases">
        <title>WGS assembly of Ceratopteris richardii.</title>
        <authorList>
            <person name="Marchant D.B."/>
            <person name="Chen G."/>
            <person name="Jenkins J."/>
            <person name="Shu S."/>
            <person name="Leebens-Mack J."/>
            <person name="Grimwood J."/>
            <person name="Schmutz J."/>
            <person name="Soltis P."/>
            <person name="Soltis D."/>
            <person name="Chen Z.-H."/>
        </authorList>
    </citation>
    <scope>NUCLEOTIDE SEQUENCE</scope>
    <source>
        <strain evidence="11">Whitten #5841</strain>
        <tissue evidence="11">Leaf</tissue>
    </source>
</reference>
<keyword evidence="3" id="KW-0963">Cytoplasm</keyword>
<keyword evidence="4" id="KW-0436">Ligase</keyword>
<feature type="domain" description="Mur ligase central" evidence="10">
    <location>
        <begin position="168"/>
        <end position="354"/>
    </location>
</feature>
<comment type="caution">
    <text evidence="11">The sequence shown here is derived from an EMBL/GenBank/DDBJ whole genome shotgun (WGS) entry which is preliminary data.</text>
</comment>
<organism evidence="11 12">
    <name type="scientific">Ceratopteris richardii</name>
    <name type="common">Triangle waterfern</name>
    <dbReference type="NCBI Taxonomy" id="49495"/>
    <lineage>
        <taxon>Eukaryota</taxon>
        <taxon>Viridiplantae</taxon>
        <taxon>Streptophyta</taxon>
        <taxon>Embryophyta</taxon>
        <taxon>Tracheophyta</taxon>
        <taxon>Polypodiopsida</taxon>
        <taxon>Polypodiidae</taxon>
        <taxon>Polypodiales</taxon>
        <taxon>Pteridineae</taxon>
        <taxon>Pteridaceae</taxon>
        <taxon>Parkerioideae</taxon>
        <taxon>Ceratopteris</taxon>
    </lineage>
</organism>
<dbReference type="Pfam" id="PF21799">
    <property type="entry name" value="MurD-like_N"/>
    <property type="match status" value="1"/>
</dbReference>
<dbReference type="OrthoDB" id="2017201at2759"/>
<dbReference type="HAMAP" id="MF_00639">
    <property type="entry name" value="MurD"/>
    <property type="match status" value="1"/>
</dbReference>
<evidence type="ECO:0000256" key="1">
    <source>
        <dbReference type="ARBA" id="ARBA00004496"/>
    </source>
</evidence>
<dbReference type="GO" id="GO:0004326">
    <property type="term" value="F:tetrahydrofolylpolyglutamate synthase activity"/>
    <property type="evidence" value="ECO:0007669"/>
    <property type="project" value="InterPro"/>
</dbReference>
<dbReference type="Gene3D" id="3.40.1190.10">
    <property type="entry name" value="Mur-like, catalytic domain"/>
    <property type="match status" value="1"/>
</dbReference>
<evidence type="ECO:0000259" key="10">
    <source>
        <dbReference type="Pfam" id="PF08245"/>
    </source>
</evidence>
<dbReference type="InterPro" id="IPR036615">
    <property type="entry name" value="Mur_ligase_C_dom_sf"/>
</dbReference>